<dbReference type="PANTHER" id="PTHR43708">
    <property type="entry name" value="CONSERVED EXPRESSED OXIDOREDUCTASE (EUROFUNG)"/>
    <property type="match status" value="1"/>
</dbReference>
<dbReference type="InterPro" id="IPR055080">
    <property type="entry name" value="Gal80p-like_C"/>
</dbReference>
<dbReference type="InterPro" id="IPR018247">
    <property type="entry name" value="EF_Hand_1_Ca_BS"/>
</dbReference>
<evidence type="ECO:0000256" key="1">
    <source>
        <dbReference type="ARBA" id="ARBA00004125"/>
    </source>
</evidence>
<keyword evidence="10" id="KW-0206">Cytoskeleton</keyword>
<dbReference type="Pfam" id="PF22685">
    <property type="entry name" value="Gal80p_C-like"/>
    <property type="match status" value="1"/>
</dbReference>
<evidence type="ECO:0000256" key="9">
    <source>
        <dbReference type="ARBA" id="ARBA00023203"/>
    </source>
</evidence>
<evidence type="ECO:0000313" key="16">
    <source>
        <dbReference type="Proteomes" id="UP001148614"/>
    </source>
</evidence>
<dbReference type="EMBL" id="JANPWZ010000322">
    <property type="protein sequence ID" value="KAJ3577713.1"/>
    <property type="molecule type" value="Genomic_DNA"/>
</dbReference>
<dbReference type="Gene3D" id="1.10.238.10">
    <property type="entry name" value="EF-hand"/>
    <property type="match status" value="1"/>
</dbReference>
<keyword evidence="7" id="KW-0106">Calcium</keyword>
<evidence type="ECO:0000259" key="13">
    <source>
        <dbReference type="PROSITE" id="PS50031"/>
    </source>
</evidence>
<dbReference type="InterPro" id="IPR036291">
    <property type="entry name" value="NAD(P)-bd_dom_sf"/>
</dbReference>
<dbReference type="GO" id="GO:0000166">
    <property type="term" value="F:nucleotide binding"/>
    <property type="evidence" value="ECO:0007669"/>
    <property type="project" value="InterPro"/>
</dbReference>
<evidence type="ECO:0000256" key="3">
    <source>
        <dbReference type="ARBA" id="ARBA00004413"/>
    </source>
</evidence>
<dbReference type="Gene3D" id="3.30.360.10">
    <property type="entry name" value="Dihydrodipicolinate Reductase, domain 2"/>
    <property type="match status" value="1"/>
</dbReference>
<dbReference type="Proteomes" id="UP001148614">
    <property type="component" value="Unassembled WGS sequence"/>
</dbReference>
<evidence type="ECO:0008006" key="17">
    <source>
        <dbReference type="Google" id="ProtNLM"/>
    </source>
</evidence>
<evidence type="ECO:0000256" key="2">
    <source>
        <dbReference type="ARBA" id="ARBA00004134"/>
    </source>
</evidence>
<dbReference type="PROSITE" id="PS50222">
    <property type="entry name" value="EF_HAND_2"/>
    <property type="match status" value="1"/>
</dbReference>
<dbReference type="SUPFAM" id="SSF47473">
    <property type="entry name" value="EF-hand"/>
    <property type="match status" value="1"/>
</dbReference>
<dbReference type="InterPro" id="IPR002048">
    <property type="entry name" value="EF_hand_dom"/>
</dbReference>
<evidence type="ECO:0000256" key="6">
    <source>
        <dbReference type="ARBA" id="ARBA00022753"/>
    </source>
</evidence>
<evidence type="ECO:0000256" key="4">
    <source>
        <dbReference type="ARBA" id="ARBA00011159"/>
    </source>
</evidence>
<organism evidence="15 16">
    <name type="scientific">Xylaria arbuscula</name>
    <dbReference type="NCBI Taxonomy" id="114810"/>
    <lineage>
        <taxon>Eukaryota</taxon>
        <taxon>Fungi</taxon>
        <taxon>Dikarya</taxon>
        <taxon>Ascomycota</taxon>
        <taxon>Pezizomycotina</taxon>
        <taxon>Sordariomycetes</taxon>
        <taxon>Xylariomycetidae</taxon>
        <taxon>Xylariales</taxon>
        <taxon>Xylariaceae</taxon>
        <taxon>Xylaria</taxon>
    </lineage>
</organism>
<protein>
    <recommendedName>
        <fullName evidence="17">EF-hand domain-containing protein</fullName>
    </recommendedName>
</protein>
<dbReference type="GO" id="GO:0005509">
    <property type="term" value="F:calcium ion binding"/>
    <property type="evidence" value="ECO:0007669"/>
    <property type="project" value="InterPro"/>
</dbReference>
<keyword evidence="16" id="KW-1185">Reference proteome</keyword>
<accession>A0A9W8NIE8</accession>
<evidence type="ECO:0000259" key="14">
    <source>
        <dbReference type="PROSITE" id="PS50222"/>
    </source>
</evidence>
<keyword evidence="6" id="KW-0967">Endosome</keyword>
<dbReference type="PROSITE" id="PS00018">
    <property type="entry name" value="EF_HAND_1"/>
    <property type="match status" value="1"/>
</dbReference>
<comment type="subunit">
    <text evidence="4">Component of the PAN1 actin cytoskeleton-regulatory complex.</text>
</comment>
<evidence type="ECO:0000256" key="10">
    <source>
        <dbReference type="ARBA" id="ARBA00023212"/>
    </source>
</evidence>
<dbReference type="PROSITE" id="PS50031">
    <property type="entry name" value="EH"/>
    <property type="match status" value="1"/>
</dbReference>
<dbReference type="Pfam" id="PF01408">
    <property type="entry name" value="GFO_IDH_MocA"/>
    <property type="match status" value="1"/>
</dbReference>
<dbReference type="InterPro" id="IPR000261">
    <property type="entry name" value="EH_dom"/>
</dbReference>
<feature type="domain" description="EH" evidence="13">
    <location>
        <begin position="411"/>
        <end position="501"/>
    </location>
</feature>
<comment type="subcellular location">
    <subcellularLocation>
        <location evidence="3">Cell membrane</location>
        <topology evidence="3">Peripheral membrane protein</topology>
        <orientation evidence="3">Cytoplasmic side</orientation>
    </subcellularLocation>
    <subcellularLocation>
        <location evidence="2">Cytoplasm</location>
        <location evidence="2">Cytoskeleton</location>
        <location evidence="2">Actin patch</location>
    </subcellularLocation>
    <subcellularLocation>
        <location evidence="1">Endosome membrane</location>
        <topology evidence="1">Peripheral membrane protein</topology>
        <orientation evidence="1">Cytoplasmic side</orientation>
    </subcellularLocation>
</comment>
<dbReference type="SMART" id="SM00027">
    <property type="entry name" value="EH"/>
    <property type="match status" value="1"/>
</dbReference>
<dbReference type="GO" id="GO:0003779">
    <property type="term" value="F:actin binding"/>
    <property type="evidence" value="ECO:0007669"/>
    <property type="project" value="UniProtKB-KW"/>
</dbReference>
<dbReference type="VEuPathDB" id="FungiDB:F4678DRAFT_469998"/>
<evidence type="ECO:0000256" key="5">
    <source>
        <dbReference type="ARBA" id="ARBA00022583"/>
    </source>
</evidence>
<dbReference type="InterPro" id="IPR051317">
    <property type="entry name" value="Gfo/Idh/MocA_oxidoreduct"/>
</dbReference>
<feature type="region of interest" description="Disordered" evidence="12">
    <location>
        <begin position="559"/>
        <end position="581"/>
    </location>
</feature>
<dbReference type="InterPro" id="IPR011992">
    <property type="entry name" value="EF-hand-dom_pair"/>
</dbReference>
<gene>
    <name evidence="15" type="ORF">NPX13_g2857</name>
</gene>
<dbReference type="VEuPathDB" id="FungiDB:F4678DRAFT_449166"/>
<dbReference type="PANTHER" id="PTHR43708:SF1">
    <property type="entry name" value="GALACTOSE_LACTOSE METABOLISM REGULATORY PROTEIN GAL80"/>
    <property type="match status" value="1"/>
</dbReference>
<proteinExistence type="predicted"/>
<dbReference type="GO" id="GO:0030479">
    <property type="term" value="C:actin cortical patch"/>
    <property type="evidence" value="ECO:0007669"/>
    <property type="project" value="UniProtKB-SubCell"/>
</dbReference>
<evidence type="ECO:0000256" key="8">
    <source>
        <dbReference type="ARBA" id="ARBA00023054"/>
    </source>
</evidence>
<evidence type="ECO:0000313" key="15">
    <source>
        <dbReference type="EMBL" id="KAJ3577713.1"/>
    </source>
</evidence>
<keyword evidence="8" id="KW-0175">Coiled coil</keyword>
<comment type="caution">
    <text evidence="15">The sequence shown here is derived from an EMBL/GenBank/DDBJ whole genome shotgun (WGS) entry which is preliminary data.</text>
</comment>
<evidence type="ECO:0000256" key="11">
    <source>
        <dbReference type="ARBA" id="ARBA00025194"/>
    </source>
</evidence>
<dbReference type="InterPro" id="IPR000683">
    <property type="entry name" value="Gfo/Idh/MocA-like_OxRdtase_N"/>
</dbReference>
<dbReference type="GO" id="GO:0006897">
    <property type="term" value="P:endocytosis"/>
    <property type="evidence" value="ECO:0007669"/>
    <property type="project" value="UniProtKB-KW"/>
</dbReference>
<dbReference type="Gene3D" id="3.40.50.720">
    <property type="entry name" value="NAD(P)-binding Rossmann-like Domain"/>
    <property type="match status" value="1"/>
</dbReference>
<dbReference type="GO" id="GO:0005886">
    <property type="term" value="C:plasma membrane"/>
    <property type="evidence" value="ECO:0007669"/>
    <property type="project" value="UniProtKB-SubCell"/>
</dbReference>
<evidence type="ECO:0000256" key="7">
    <source>
        <dbReference type="ARBA" id="ARBA00022837"/>
    </source>
</evidence>
<keyword evidence="10" id="KW-0963">Cytoplasm</keyword>
<reference evidence="15" key="1">
    <citation type="submission" date="2022-07" db="EMBL/GenBank/DDBJ databases">
        <title>Genome Sequence of Xylaria arbuscula.</title>
        <authorList>
            <person name="Buettner E."/>
        </authorList>
    </citation>
    <scope>NUCLEOTIDE SEQUENCE</scope>
    <source>
        <strain evidence="15">VT107</strain>
    </source>
</reference>
<dbReference type="AlphaFoldDB" id="A0A9W8NIE8"/>
<dbReference type="SUPFAM" id="SSF55347">
    <property type="entry name" value="Glyceraldehyde-3-phosphate dehydrogenase-like, C-terminal domain"/>
    <property type="match status" value="1"/>
</dbReference>
<sequence>MAPIRIGIVGLRPVPEGGLKGAINPGYWAANAHLPALKALPEEYQIVAVCNSSMESASKAIEQYGLKDSTKAYGNVEDLANDPLVDLVAVSVNVKMHFDLLKPALAKKRDVFVEWPLAAGLAQAEELARLASAAGVRTSVGVQARADPLVAKVKDIVDSGKIGRVINSSAWISSSMYPADRWVAGAEFYLDHKSGGNIYTIYFGHFLDSFVHVLGDFAKLQAILKTDVSSVKIFDSEGVLVNPAYPKTGADQILVQGTLESGALASLSVKQSKNDIDGVAFRWVISGSEGEVEIIAPEFNWQAGAPKRTLRLKIGDEAVQNVDFLAGDEIESKVPFIAANVARQYSAFAKGDLNTVATFESAVKTHQLLNRILKAAGWEPLHLTQGTKQNAVGGKKNRTSLKMPPRIEPQEIETYWNIFSTRTNGGKFLTGEQAAPLLKNSGLRDDQLEQVWDVADVDNDGNLDFEEFCVAMRIIFDIVNGEYAEVPTTLPDWLVPESKSHLVQANRALTGKQVQFEQVVDDDSDTPGLKDGFDWYMNPQDKAKYESIYQENRDMRGEISCTSTSTSTPYPTIYPGDRHCH</sequence>
<dbReference type="CDD" id="cd00052">
    <property type="entry name" value="EH"/>
    <property type="match status" value="1"/>
</dbReference>
<keyword evidence="5" id="KW-0254">Endocytosis</keyword>
<evidence type="ECO:0000256" key="12">
    <source>
        <dbReference type="SAM" id="MobiDB-lite"/>
    </source>
</evidence>
<dbReference type="Pfam" id="PF12763">
    <property type="entry name" value="EH"/>
    <property type="match status" value="1"/>
</dbReference>
<dbReference type="GO" id="GO:0010008">
    <property type="term" value="C:endosome membrane"/>
    <property type="evidence" value="ECO:0007669"/>
    <property type="project" value="UniProtKB-SubCell"/>
</dbReference>
<keyword evidence="9" id="KW-0009">Actin-binding</keyword>
<dbReference type="SMART" id="SM00054">
    <property type="entry name" value="EFh"/>
    <property type="match status" value="1"/>
</dbReference>
<name>A0A9W8NIE8_9PEZI</name>
<dbReference type="SUPFAM" id="SSF51735">
    <property type="entry name" value="NAD(P)-binding Rossmann-fold domains"/>
    <property type="match status" value="1"/>
</dbReference>
<comment type="function">
    <text evidence="11">Component of the PAN1 actin cytoskeleton-regulatory complex required for the internalization of endosomes during actin-coupled endocytosis. The complex links the site of endocytosis to the cell membrane-associated actin cytoskeleton. Mediates uptake of external molecules and vacuolar degradation of plasma membrane proteins. Plays a role in the proper organization of the cell membrane-associated actin cytoskeleton and promotes its destabilization.</text>
</comment>
<feature type="domain" description="EF-hand" evidence="14">
    <location>
        <begin position="443"/>
        <end position="478"/>
    </location>
</feature>